<protein>
    <submittedName>
        <fullName evidence="1">Uncharacterized protein</fullName>
    </submittedName>
</protein>
<sequence>MFSVEQHRMAAGLLTKCDYSVSAVIRELGYPYDNSLRFCRCEYQKTSGLAGFLKGKCA</sequence>
<gene>
    <name evidence="1" type="ORF">NCTC11819_01337</name>
</gene>
<dbReference type="Proteomes" id="UP000255284">
    <property type="component" value="Unassembled WGS sequence"/>
</dbReference>
<dbReference type="AlphaFoldDB" id="A0A8G2HTP7"/>
<organism evidence="1 2">
    <name type="scientific">Mobiluncus mulieris</name>
    <dbReference type="NCBI Taxonomy" id="2052"/>
    <lineage>
        <taxon>Bacteria</taxon>
        <taxon>Bacillati</taxon>
        <taxon>Actinomycetota</taxon>
        <taxon>Actinomycetes</taxon>
        <taxon>Actinomycetales</taxon>
        <taxon>Actinomycetaceae</taxon>
        <taxon>Mobiluncus</taxon>
    </lineage>
</organism>
<proteinExistence type="predicted"/>
<comment type="caution">
    <text evidence="1">The sequence shown here is derived from an EMBL/GenBank/DDBJ whole genome shotgun (WGS) entry which is preliminary data.</text>
</comment>
<reference evidence="1 2" key="1">
    <citation type="submission" date="2018-06" db="EMBL/GenBank/DDBJ databases">
        <authorList>
            <consortium name="Pathogen Informatics"/>
            <person name="Doyle S."/>
        </authorList>
    </citation>
    <scope>NUCLEOTIDE SEQUENCE [LARGE SCALE GENOMIC DNA]</scope>
    <source>
        <strain evidence="1 2">NCTC11819</strain>
    </source>
</reference>
<name>A0A8G2HTP7_9ACTO</name>
<evidence type="ECO:0000313" key="1">
    <source>
        <dbReference type="EMBL" id="STO16763.1"/>
    </source>
</evidence>
<dbReference type="EMBL" id="UGGQ01000006">
    <property type="protein sequence ID" value="STO16763.1"/>
    <property type="molecule type" value="Genomic_DNA"/>
</dbReference>
<accession>A0A8G2HTP7</accession>
<evidence type="ECO:0000313" key="2">
    <source>
        <dbReference type="Proteomes" id="UP000255284"/>
    </source>
</evidence>